<feature type="transmembrane region" description="Helical" evidence="7">
    <location>
        <begin position="435"/>
        <end position="459"/>
    </location>
</feature>
<dbReference type="PROSITE" id="PS50850">
    <property type="entry name" value="MFS"/>
    <property type="match status" value="1"/>
</dbReference>
<dbReference type="InterPro" id="IPR011701">
    <property type="entry name" value="MFS"/>
</dbReference>
<dbReference type="InterPro" id="IPR036259">
    <property type="entry name" value="MFS_trans_sf"/>
</dbReference>
<dbReference type="AlphaFoldDB" id="A0A6A5UE12"/>
<protein>
    <submittedName>
        <fullName evidence="9">SGE1 protein</fullName>
    </submittedName>
</protein>
<feature type="transmembrane region" description="Helical" evidence="7">
    <location>
        <begin position="312"/>
        <end position="331"/>
    </location>
</feature>
<feature type="transmembrane region" description="Helical" evidence="7">
    <location>
        <begin position="403"/>
        <end position="423"/>
    </location>
</feature>
<dbReference type="GO" id="GO:0005886">
    <property type="term" value="C:plasma membrane"/>
    <property type="evidence" value="ECO:0007669"/>
    <property type="project" value="TreeGrafter"/>
</dbReference>
<dbReference type="CDD" id="cd17502">
    <property type="entry name" value="MFS_Azr1_MDR_like"/>
    <property type="match status" value="1"/>
</dbReference>
<dbReference type="InterPro" id="IPR020846">
    <property type="entry name" value="MFS_dom"/>
</dbReference>
<feature type="region of interest" description="Disordered" evidence="6">
    <location>
        <begin position="1"/>
        <end position="26"/>
    </location>
</feature>
<feature type="transmembrane region" description="Helical" evidence="7">
    <location>
        <begin position="271"/>
        <end position="291"/>
    </location>
</feature>
<feature type="transmembrane region" description="Helical" evidence="7">
    <location>
        <begin position="503"/>
        <end position="527"/>
    </location>
</feature>
<keyword evidence="5 7" id="KW-0472">Membrane</keyword>
<reference evidence="9" key="1">
    <citation type="journal article" date="2020" name="Stud. Mycol.">
        <title>101 Dothideomycetes genomes: a test case for predicting lifestyles and emergence of pathogens.</title>
        <authorList>
            <person name="Haridas S."/>
            <person name="Albert R."/>
            <person name="Binder M."/>
            <person name="Bloem J."/>
            <person name="Labutti K."/>
            <person name="Salamov A."/>
            <person name="Andreopoulos B."/>
            <person name="Baker S."/>
            <person name="Barry K."/>
            <person name="Bills G."/>
            <person name="Bluhm B."/>
            <person name="Cannon C."/>
            <person name="Castanera R."/>
            <person name="Culley D."/>
            <person name="Daum C."/>
            <person name="Ezra D."/>
            <person name="Gonzalez J."/>
            <person name="Henrissat B."/>
            <person name="Kuo A."/>
            <person name="Liang C."/>
            <person name="Lipzen A."/>
            <person name="Lutzoni F."/>
            <person name="Magnuson J."/>
            <person name="Mondo S."/>
            <person name="Nolan M."/>
            <person name="Ohm R."/>
            <person name="Pangilinan J."/>
            <person name="Park H.-J."/>
            <person name="Ramirez L."/>
            <person name="Alfaro M."/>
            <person name="Sun H."/>
            <person name="Tritt A."/>
            <person name="Yoshinaga Y."/>
            <person name="Zwiers L.-H."/>
            <person name="Turgeon B."/>
            <person name="Goodwin S."/>
            <person name="Spatafora J."/>
            <person name="Crous P."/>
            <person name="Grigoriev I."/>
        </authorList>
    </citation>
    <scope>NUCLEOTIDE SEQUENCE</scope>
    <source>
        <strain evidence="9">CBS 675.92</strain>
    </source>
</reference>
<accession>A0A6A5UE12</accession>
<feature type="transmembrane region" description="Helical" evidence="7">
    <location>
        <begin position="239"/>
        <end position="259"/>
    </location>
</feature>
<keyword evidence="10" id="KW-1185">Reference proteome</keyword>
<proteinExistence type="predicted"/>
<gene>
    <name evidence="9" type="ORF">CC80DRAFT_521988</name>
</gene>
<dbReference type="FunFam" id="1.20.1250.20:FF:000196">
    <property type="entry name" value="MFS toxin efflux pump (AflT)"/>
    <property type="match status" value="1"/>
</dbReference>
<evidence type="ECO:0000256" key="1">
    <source>
        <dbReference type="ARBA" id="ARBA00004141"/>
    </source>
</evidence>
<dbReference type="PRINTS" id="PR01036">
    <property type="entry name" value="TCRTETB"/>
</dbReference>
<dbReference type="SUPFAM" id="SSF103473">
    <property type="entry name" value="MFS general substrate transporter"/>
    <property type="match status" value="1"/>
</dbReference>
<evidence type="ECO:0000256" key="4">
    <source>
        <dbReference type="ARBA" id="ARBA00022989"/>
    </source>
</evidence>
<evidence type="ECO:0000256" key="2">
    <source>
        <dbReference type="ARBA" id="ARBA00022448"/>
    </source>
</evidence>
<dbReference type="Proteomes" id="UP000800035">
    <property type="component" value="Unassembled WGS sequence"/>
</dbReference>
<feature type="transmembrane region" description="Helical" evidence="7">
    <location>
        <begin position="110"/>
        <end position="129"/>
    </location>
</feature>
<feature type="domain" description="Major facilitator superfamily (MFS) profile" evidence="8">
    <location>
        <begin position="45"/>
        <end position="531"/>
    </location>
</feature>
<feature type="transmembrane region" description="Helical" evidence="7">
    <location>
        <begin position="42"/>
        <end position="68"/>
    </location>
</feature>
<feature type="transmembrane region" description="Helical" evidence="7">
    <location>
        <begin position="200"/>
        <end position="218"/>
    </location>
</feature>
<dbReference type="FunFam" id="1.20.1720.10:FF:000012">
    <property type="entry name" value="MFS toxin efflux pump (AflT)"/>
    <property type="match status" value="1"/>
</dbReference>
<evidence type="ECO:0000256" key="3">
    <source>
        <dbReference type="ARBA" id="ARBA00022692"/>
    </source>
</evidence>
<keyword evidence="4 7" id="KW-1133">Transmembrane helix</keyword>
<organism evidence="9 10">
    <name type="scientific">Byssothecium circinans</name>
    <dbReference type="NCBI Taxonomy" id="147558"/>
    <lineage>
        <taxon>Eukaryota</taxon>
        <taxon>Fungi</taxon>
        <taxon>Dikarya</taxon>
        <taxon>Ascomycota</taxon>
        <taxon>Pezizomycotina</taxon>
        <taxon>Dothideomycetes</taxon>
        <taxon>Pleosporomycetidae</taxon>
        <taxon>Pleosporales</taxon>
        <taxon>Massarineae</taxon>
        <taxon>Massarinaceae</taxon>
        <taxon>Byssothecium</taxon>
    </lineage>
</organism>
<keyword evidence="3 7" id="KW-0812">Transmembrane</keyword>
<dbReference type="Pfam" id="PF07690">
    <property type="entry name" value="MFS_1"/>
    <property type="match status" value="1"/>
</dbReference>
<feature type="compositionally biased region" description="Polar residues" evidence="6">
    <location>
        <begin position="1"/>
        <end position="12"/>
    </location>
</feature>
<feature type="transmembrane region" description="Helical" evidence="7">
    <location>
        <begin position="135"/>
        <end position="159"/>
    </location>
</feature>
<dbReference type="PANTHER" id="PTHR23501:SF177">
    <property type="entry name" value="MAJOR FACILITATOR SUPERFAMILY (MFS) PROFILE DOMAIN-CONTAINING PROTEIN-RELATED"/>
    <property type="match status" value="1"/>
</dbReference>
<dbReference type="EMBL" id="ML976978">
    <property type="protein sequence ID" value="KAF1963161.1"/>
    <property type="molecule type" value="Genomic_DNA"/>
</dbReference>
<evidence type="ECO:0000256" key="5">
    <source>
        <dbReference type="ARBA" id="ARBA00023136"/>
    </source>
</evidence>
<feature type="transmembrane region" description="Helical" evidence="7">
    <location>
        <begin position="171"/>
        <end position="194"/>
    </location>
</feature>
<dbReference type="OrthoDB" id="10021397at2759"/>
<name>A0A6A5UE12_9PLEO</name>
<feature type="compositionally biased region" description="Basic and acidic residues" evidence="6">
    <location>
        <begin position="13"/>
        <end position="25"/>
    </location>
</feature>
<dbReference type="Gene3D" id="1.20.1250.20">
    <property type="entry name" value="MFS general substrate transporter like domains"/>
    <property type="match status" value="1"/>
</dbReference>
<evidence type="ECO:0000313" key="10">
    <source>
        <dbReference type="Proteomes" id="UP000800035"/>
    </source>
</evidence>
<keyword evidence="2" id="KW-0813">Transport</keyword>
<comment type="subcellular location">
    <subcellularLocation>
        <location evidence="1">Membrane</location>
        <topology evidence="1">Multi-pass membrane protein</topology>
    </subcellularLocation>
</comment>
<evidence type="ECO:0000259" key="8">
    <source>
        <dbReference type="PROSITE" id="PS50850"/>
    </source>
</evidence>
<sequence length="553" mass="58726">MAFSEKPTSNASIEHHTPALPKDDALPEDEIDESEYPTGLRFWAIVVALVLSIFLASLDLTIISTAIPTITDRFQSLADVGWYASALFLPVAATQSMWGKAFKYFSVKAVFMFSIFVFEVGSLICAVSPNSNAFIAGRAITGAGVAGTFSGCYIIIAFSTPPKTRPAMTSILGATYAVASIVGPLIGGAFTNGIGWRWCFYINLPFGGLAAAAVLFSFKPPRAAAPVRVPLKEKLIQMDIQGTFLICASVVCYLLALQWGGVAKAWKSADVVGCLVGFGLLALAFCVNEWWMGERALVHPQFLRHRTVMSGCLYSFFVAGAFYILLFYLPIYFQAVKGASAVNSGIRLLPLILGMTLTQIVIGVTITVTGIWNPFQVAGAALVTVGSGLLFTLSVTASSGHWIGYQVIAGIGLGMGFNVPIIVTQRIVKASEVSTATAVILFFQSLGGALIVAAGQSIFQNELIGKLASTTPEISPLSIASADATTLRRLFTPEQLRGILESYVHGISMAFVLSIAVAAVATLIALVPKWGRLPAHAAAATSAERIESPIEEN</sequence>
<feature type="transmembrane region" description="Helical" evidence="7">
    <location>
        <begin position="351"/>
        <end position="372"/>
    </location>
</feature>
<evidence type="ECO:0000313" key="9">
    <source>
        <dbReference type="EMBL" id="KAF1963161.1"/>
    </source>
</evidence>
<evidence type="ECO:0000256" key="6">
    <source>
        <dbReference type="SAM" id="MobiDB-lite"/>
    </source>
</evidence>
<evidence type="ECO:0000256" key="7">
    <source>
        <dbReference type="SAM" id="Phobius"/>
    </source>
</evidence>
<dbReference type="PANTHER" id="PTHR23501">
    <property type="entry name" value="MAJOR FACILITATOR SUPERFAMILY"/>
    <property type="match status" value="1"/>
</dbReference>
<feature type="transmembrane region" description="Helical" evidence="7">
    <location>
        <begin position="80"/>
        <end position="98"/>
    </location>
</feature>
<dbReference type="Gene3D" id="1.20.1720.10">
    <property type="entry name" value="Multidrug resistance protein D"/>
    <property type="match status" value="1"/>
</dbReference>
<dbReference type="GO" id="GO:0022857">
    <property type="term" value="F:transmembrane transporter activity"/>
    <property type="evidence" value="ECO:0007669"/>
    <property type="project" value="InterPro"/>
</dbReference>